<keyword evidence="2" id="KW-1185">Reference proteome</keyword>
<name>A0A8J5JBY9_9STRA</name>
<dbReference type="AlphaFoldDB" id="A0A8J5JBY9"/>
<organism evidence="1 2">
    <name type="scientific">Phytophthora aleatoria</name>
    <dbReference type="NCBI Taxonomy" id="2496075"/>
    <lineage>
        <taxon>Eukaryota</taxon>
        <taxon>Sar</taxon>
        <taxon>Stramenopiles</taxon>
        <taxon>Oomycota</taxon>
        <taxon>Peronosporomycetes</taxon>
        <taxon>Peronosporales</taxon>
        <taxon>Peronosporaceae</taxon>
        <taxon>Phytophthora</taxon>
    </lineage>
</organism>
<evidence type="ECO:0000313" key="1">
    <source>
        <dbReference type="EMBL" id="KAG6967722.1"/>
    </source>
</evidence>
<dbReference type="Proteomes" id="UP000709295">
    <property type="component" value="Unassembled WGS sequence"/>
</dbReference>
<reference evidence="1" key="1">
    <citation type="submission" date="2021-01" db="EMBL/GenBank/DDBJ databases">
        <title>Phytophthora aleatoria, a newly-described species from Pinus radiata is distinct from Phytophthora cactorum isolates based on comparative genomics.</title>
        <authorList>
            <person name="Mcdougal R."/>
            <person name="Panda P."/>
            <person name="Williams N."/>
            <person name="Studholme D.J."/>
        </authorList>
    </citation>
    <scope>NUCLEOTIDE SEQUENCE</scope>
    <source>
        <strain evidence="1">NZFS 4037</strain>
    </source>
</reference>
<proteinExistence type="predicted"/>
<evidence type="ECO:0000313" key="2">
    <source>
        <dbReference type="Proteomes" id="UP000709295"/>
    </source>
</evidence>
<accession>A0A8J5JBY9</accession>
<protein>
    <submittedName>
        <fullName evidence="1">Uncharacterized protein</fullName>
    </submittedName>
</protein>
<sequence length="149" mass="17182">MSATMQSSHHVVSLKNDSFAQGTVPRELRCTYRSKPCPNERARKRNGSLHKLCQTHRLKANKTQRDMQRRLREQRRQQQLDRQLAAMQVSSDDFQALVDEFLKAEIPLELDTDDDLDMWDVPEPLEEPADLNPEDIELLVALLGTSRTA</sequence>
<gene>
    <name evidence="1" type="ORF">JG688_00006174</name>
</gene>
<dbReference type="EMBL" id="JAENGY010000262">
    <property type="protein sequence ID" value="KAG6967722.1"/>
    <property type="molecule type" value="Genomic_DNA"/>
</dbReference>
<comment type="caution">
    <text evidence="1">The sequence shown here is derived from an EMBL/GenBank/DDBJ whole genome shotgun (WGS) entry which is preliminary data.</text>
</comment>